<keyword evidence="9 13" id="KW-1133">Transmembrane helix</keyword>
<keyword evidence="3" id="KW-0813">Transport</keyword>
<evidence type="ECO:0000256" key="8">
    <source>
        <dbReference type="ARBA" id="ARBA00022982"/>
    </source>
</evidence>
<evidence type="ECO:0000256" key="10">
    <source>
        <dbReference type="ARBA" id="ARBA00023004"/>
    </source>
</evidence>
<feature type="transmembrane region" description="Helical" evidence="13">
    <location>
        <begin position="26"/>
        <end position="44"/>
    </location>
</feature>
<evidence type="ECO:0000256" key="9">
    <source>
        <dbReference type="ARBA" id="ARBA00022989"/>
    </source>
</evidence>
<dbReference type="GO" id="GO:0005886">
    <property type="term" value="C:plasma membrane"/>
    <property type="evidence" value="ECO:0007669"/>
    <property type="project" value="UniProtKB-SubCell"/>
</dbReference>
<keyword evidence="6 13" id="KW-0812">Transmembrane</keyword>
<feature type="transmembrane region" description="Helical" evidence="13">
    <location>
        <begin position="98"/>
        <end position="119"/>
    </location>
</feature>
<keyword evidence="10" id="KW-0408">Iron</keyword>
<dbReference type="AlphaFoldDB" id="A0A3M4Q2G2"/>
<evidence type="ECO:0000256" key="4">
    <source>
        <dbReference type="ARBA" id="ARBA00022475"/>
    </source>
</evidence>
<dbReference type="PANTHER" id="PTHR30529">
    <property type="entry name" value="CYTOCHROME B561"/>
    <property type="match status" value="1"/>
</dbReference>
<comment type="caution">
    <text evidence="15">The sequence shown here is derived from an EMBL/GenBank/DDBJ whole genome shotgun (WGS) entry which is preliminary data.</text>
</comment>
<evidence type="ECO:0000256" key="2">
    <source>
        <dbReference type="ARBA" id="ARBA00004651"/>
    </source>
</evidence>
<dbReference type="GO" id="GO:0046872">
    <property type="term" value="F:metal ion binding"/>
    <property type="evidence" value="ECO:0007669"/>
    <property type="project" value="UniProtKB-KW"/>
</dbReference>
<proteinExistence type="inferred from homology"/>
<dbReference type="InterPro" id="IPR052168">
    <property type="entry name" value="Cytochrome_b561_oxidase"/>
</dbReference>
<dbReference type="GO" id="GO:0009055">
    <property type="term" value="F:electron transfer activity"/>
    <property type="evidence" value="ECO:0007669"/>
    <property type="project" value="InterPro"/>
</dbReference>
<evidence type="ECO:0000313" key="15">
    <source>
        <dbReference type="EMBL" id="RMQ84603.1"/>
    </source>
</evidence>
<dbReference type="SUPFAM" id="SSF81342">
    <property type="entry name" value="Transmembrane di-heme cytochromes"/>
    <property type="match status" value="1"/>
</dbReference>
<dbReference type="Gene3D" id="1.20.950.20">
    <property type="entry name" value="Transmembrane di-heme cytochromes, Chain C"/>
    <property type="match status" value="2"/>
</dbReference>
<feature type="transmembrane region" description="Helical" evidence="13">
    <location>
        <begin position="56"/>
        <end position="78"/>
    </location>
</feature>
<evidence type="ECO:0000256" key="12">
    <source>
        <dbReference type="ARBA" id="ARBA00037975"/>
    </source>
</evidence>
<feature type="transmembrane region" description="Helical" evidence="13">
    <location>
        <begin position="157"/>
        <end position="178"/>
    </location>
</feature>
<evidence type="ECO:0000256" key="6">
    <source>
        <dbReference type="ARBA" id="ARBA00022692"/>
    </source>
</evidence>
<dbReference type="Proteomes" id="UP000277179">
    <property type="component" value="Unassembled WGS sequence"/>
</dbReference>
<dbReference type="InterPro" id="IPR011577">
    <property type="entry name" value="Cyt_b561_bac/Ni-Hgenase"/>
</dbReference>
<accession>A0A3M4Q2G2</accession>
<comment type="subcellular location">
    <subcellularLocation>
        <location evidence="2">Cell membrane</location>
        <topology evidence="2">Multi-pass membrane protein</topology>
    </subcellularLocation>
</comment>
<evidence type="ECO:0000313" key="16">
    <source>
        <dbReference type="Proteomes" id="UP000277179"/>
    </source>
</evidence>
<comment type="cofactor">
    <cofactor evidence="1">
        <name>heme b</name>
        <dbReference type="ChEBI" id="CHEBI:60344"/>
    </cofactor>
</comment>
<protein>
    <recommendedName>
        <fullName evidence="14">Cytochrome b561 bacterial/Ni-hydrogenase domain-containing protein</fullName>
    </recommendedName>
</protein>
<evidence type="ECO:0000256" key="13">
    <source>
        <dbReference type="SAM" id="Phobius"/>
    </source>
</evidence>
<evidence type="ECO:0000256" key="7">
    <source>
        <dbReference type="ARBA" id="ARBA00022723"/>
    </source>
</evidence>
<keyword evidence="8" id="KW-0249">Electron transport</keyword>
<dbReference type="GO" id="GO:0020037">
    <property type="term" value="F:heme binding"/>
    <property type="evidence" value="ECO:0007669"/>
    <property type="project" value="TreeGrafter"/>
</dbReference>
<dbReference type="GO" id="GO:0022904">
    <property type="term" value="P:respiratory electron transport chain"/>
    <property type="evidence" value="ECO:0007669"/>
    <property type="project" value="InterPro"/>
</dbReference>
<keyword evidence="11 13" id="KW-0472">Membrane</keyword>
<evidence type="ECO:0000256" key="1">
    <source>
        <dbReference type="ARBA" id="ARBA00001970"/>
    </source>
</evidence>
<dbReference type="InterPro" id="IPR016174">
    <property type="entry name" value="Di-haem_cyt_TM"/>
</dbReference>
<dbReference type="EMBL" id="RBRL01000346">
    <property type="protein sequence ID" value="RMQ84603.1"/>
    <property type="molecule type" value="Genomic_DNA"/>
</dbReference>
<name>A0A3M4Q2G2_9PSED</name>
<feature type="domain" description="Cytochrome b561 bacterial/Ni-hydrogenase" evidence="14">
    <location>
        <begin position="18"/>
        <end position="189"/>
    </location>
</feature>
<comment type="similarity">
    <text evidence="12">Belongs to the cytochrome b561 family.</text>
</comment>
<evidence type="ECO:0000256" key="11">
    <source>
        <dbReference type="ARBA" id="ARBA00023136"/>
    </source>
</evidence>
<sequence>MFTPQTTQETSMNTASDRYDRLTRSFHWLTAAVVIFLFASAHIWENLEKGTPLRKGLQSVHISLGIAMALLIAARIAWRMFGGNRPRPDSHPALNLLAKLAHGCLYLLLVSQMVLGFLFRWAQGEPFNFFGLFAVPAPFVIDHAWRGTLGSLHNNVAWAIILLAGVHAIAALWHHYVLGDSTLRRMLPGARNAL</sequence>
<keyword evidence="4" id="KW-1003">Cell membrane</keyword>
<keyword evidence="5" id="KW-0349">Heme</keyword>
<gene>
    <name evidence="15" type="ORF">ALP97_04367</name>
</gene>
<evidence type="ECO:0000256" key="3">
    <source>
        <dbReference type="ARBA" id="ARBA00022448"/>
    </source>
</evidence>
<evidence type="ECO:0000256" key="5">
    <source>
        <dbReference type="ARBA" id="ARBA00022617"/>
    </source>
</evidence>
<dbReference type="Pfam" id="PF01292">
    <property type="entry name" value="Ni_hydr_CYTB"/>
    <property type="match status" value="1"/>
</dbReference>
<dbReference type="PANTHER" id="PTHR30529:SF1">
    <property type="entry name" value="CYTOCHROME B561 HOMOLOG 2"/>
    <property type="match status" value="1"/>
</dbReference>
<reference evidence="15 16" key="1">
    <citation type="submission" date="2018-08" db="EMBL/GenBank/DDBJ databases">
        <title>Recombination of ecologically and evolutionarily significant loci maintains genetic cohesion in the Pseudomonas syringae species complex.</title>
        <authorList>
            <person name="Dillon M."/>
            <person name="Thakur S."/>
            <person name="Almeida R.N.D."/>
            <person name="Weir B.S."/>
            <person name="Guttman D.S."/>
        </authorList>
    </citation>
    <scope>NUCLEOTIDE SEQUENCE [LARGE SCALE GENOMIC DNA]</scope>
    <source>
        <strain evidence="15 16">ICMP 11288</strain>
    </source>
</reference>
<organism evidence="15 16">
    <name type="scientific">Pseudomonas salomonii</name>
    <dbReference type="NCBI Taxonomy" id="191391"/>
    <lineage>
        <taxon>Bacteria</taxon>
        <taxon>Pseudomonadati</taxon>
        <taxon>Pseudomonadota</taxon>
        <taxon>Gammaproteobacteria</taxon>
        <taxon>Pseudomonadales</taxon>
        <taxon>Pseudomonadaceae</taxon>
        <taxon>Pseudomonas</taxon>
    </lineage>
</organism>
<evidence type="ECO:0000259" key="14">
    <source>
        <dbReference type="Pfam" id="PF01292"/>
    </source>
</evidence>
<keyword evidence="7" id="KW-0479">Metal-binding</keyword>